<evidence type="ECO:0000256" key="1">
    <source>
        <dbReference type="ARBA" id="ARBA00007867"/>
    </source>
</evidence>
<evidence type="ECO:0000256" key="6">
    <source>
        <dbReference type="PROSITE-ProRule" id="PRU00354"/>
    </source>
</evidence>
<feature type="binding site" evidence="5">
    <location>
        <position position="240"/>
    </location>
    <ligand>
        <name>S-methyl-5'-thioadenosine</name>
        <dbReference type="ChEBI" id="CHEBI:17509"/>
    </ligand>
</feature>
<accession>A0ABW9RX73</accession>
<comment type="caution">
    <text evidence="5">Lacks conserved residue(s) required for the propagation of feature annotation.</text>
</comment>
<proteinExistence type="inferred from homology"/>
<comment type="function">
    <text evidence="5">Catalyzes the irreversible transfer of a propylamine group from the amino donor S-adenosylmethioninamine (decarboxy-AdoMet) to putrescine (1,4-diaminobutane) to yield spermidine.</text>
</comment>
<comment type="similarity">
    <text evidence="1 5">Belongs to the spermidine/spermine synthase family.</text>
</comment>
<feature type="binding site" evidence="5">
    <location>
        <position position="270"/>
    </location>
    <ligand>
        <name>spermidine</name>
        <dbReference type="ChEBI" id="CHEBI:57834"/>
    </ligand>
</feature>
<comment type="subunit">
    <text evidence="5">Homodimer or homotetramer.</text>
</comment>
<dbReference type="NCBIfam" id="NF037959">
    <property type="entry name" value="MFS_SpdSyn"/>
    <property type="match status" value="1"/>
</dbReference>
<dbReference type="Pfam" id="PF01564">
    <property type="entry name" value="Spermine_synth"/>
    <property type="match status" value="1"/>
</dbReference>
<evidence type="ECO:0000256" key="5">
    <source>
        <dbReference type="HAMAP-Rule" id="MF_00198"/>
    </source>
</evidence>
<keyword evidence="5" id="KW-0472">Membrane</keyword>
<comment type="catalytic activity">
    <reaction evidence="5">
        <text>S-adenosyl 3-(methylsulfanyl)propylamine + putrescine = S-methyl-5'-thioadenosine + spermidine + H(+)</text>
        <dbReference type="Rhea" id="RHEA:12721"/>
        <dbReference type="ChEBI" id="CHEBI:15378"/>
        <dbReference type="ChEBI" id="CHEBI:17509"/>
        <dbReference type="ChEBI" id="CHEBI:57443"/>
        <dbReference type="ChEBI" id="CHEBI:57834"/>
        <dbReference type="ChEBI" id="CHEBI:326268"/>
        <dbReference type="EC" id="2.5.1.16"/>
    </reaction>
</comment>
<feature type="domain" description="PABS" evidence="7">
    <location>
        <begin position="203"/>
        <end position="445"/>
    </location>
</feature>
<dbReference type="EMBL" id="SMLW01000664">
    <property type="protein sequence ID" value="MTI28476.1"/>
    <property type="molecule type" value="Genomic_DNA"/>
</dbReference>
<gene>
    <name evidence="5" type="primary">speE</name>
    <name evidence="8" type="ORF">E1163_26200</name>
</gene>
<dbReference type="InterPro" id="IPR030374">
    <property type="entry name" value="PABS"/>
</dbReference>
<feature type="transmembrane region" description="Helical" evidence="5">
    <location>
        <begin position="168"/>
        <end position="185"/>
    </location>
</feature>
<feature type="binding site" evidence="5">
    <location>
        <position position="314"/>
    </location>
    <ligand>
        <name>S-methyl-5'-thioadenosine</name>
        <dbReference type="ChEBI" id="CHEBI:17509"/>
    </ligand>
</feature>
<dbReference type="NCBIfam" id="NF002956">
    <property type="entry name" value="PRK03612.1"/>
    <property type="match status" value="1"/>
</dbReference>
<evidence type="ECO:0000313" key="9">
    <source>
        <dbReference type="Proteomes" id="UP000798808"/>
    </source>
</evidence>
<keyword evidence="5" id="KW-1133">Transmembrane helix</keyword>
<feature type="transmembrane region" description="Helical" evidence="5">
    <location>
        <begin position="197"/>
        <end position="215"/>
    </location>
</feature>
<dbReference type="RefSeq" id="WP_155176027.1">
    <property type="nucleotide sequence ID" value="NZ_BAAAFL010000003.1"/>
</dbReference>
<dbReference type="InterPro" id="IPR001045">
    <property type="entry name" value="Spermi_synthase"/>
</dbReference>
<dbReference type="CDD" id="cd02440">
    <property type="entry name" value="AdoMet_MTases"/>
    <property type="match status" value="1"/>
</dbReference>
<evidence type="ECO:0000313" key="8">
    <source>
        <dbReference type="EMBL" id="MTI28476.1"/>
    </source>
</evidence>
<dbReference type="HAMAP" id="MF_00198">
    <property type="entry name" value="Spermidine_synth"/>
    <property type="match status" value="1"/>
</dbReference>
<evidence type="ECO:0000256" key="3">
    <source>
        <dbReference type="ARBA" id="ARBA00023066"/>
    </source>
</evidence>
<keyword evidence="4 5" id="KW-0620">Polyamine biosynthesis</keyword>
<feature type="active site" description="Proton acceptor" evidence="5 6">
    <location>
        <position position="366"/>
    </location>
</feature>
<organism evidence="8 9">
    <name type="scientific">Fulvivirga kasyanovii</name>
    <dbReference type="NCBI Taxonomy" id="396812"/>
    <lineage>
        <taxon>Bacteria</taxon>
        <taxon>Pseudomonadati</taxon>
        <taxon>Bacteroidota</taxon>
        <taxon>Cytophagia</taxon>
        <taxon>Cytophagales</taxon>
        <taxon>Fulvivirgaceae</taxon>
        <taxon>Fulvivirga</taxon>
    </lineage>
</organism>
<feature type="transmembrane region" description="Helical" evidence="5">
    <location>
        <begin position="96"/>
        <end position="122"/>
    </location>
</feature>
<evidence type="ECO:0000259" key="7">
    <source>
        <dbReference type="PROSITE" id="PS51006"/>
    </source>
</evidence>
<feature type="transmembrane region" description="Helical" evidence="5">
    <location>
        <begin position="71"/>
        <end position="90"/>
    </location>
</feature>
<dbReference type="GO" id="GO:0004766">
    <property type="term" value="F:spermidine synthase activity"/>
    <property type="evidence" value="ECO:0007669"/>
    <property type="project" value="UniProtKB-EC"/>
</dbReference>
<feature type="binding site" evidence="5">
    <location>
        <position position="294"/>
    </location>
    <ligand>
        <name>spermidine</name>
        <dbReference type="ChEBI" id="CHEBI:57834"/>
    </ligand>
</feature>
<comment type="subcellular location">
    <subcellularLocation>
        <location evidence="5">Cell membrane</location>
        <topology evidence="5">Multi-pass membrane protein</topology>
    </subcellularLocation>
</comment>
<keyword evidence="3 5" id="KW-0745">Spermidine biosynthesis</keyword>
<evidence type="ECO:0000256" key="2">
    <source>
        <dbReference type="ARBA" id="ARBA00022679"/>
    </source>
</evidence>
<keyword evidence="9" id="KW-1185">Reference proteome</keyword>
<evidence type="ECO:0000256" key="4">
    <source>
        <dbReference type="ARBA" id="ARBA00023115"/>
    </source>
</evidence>
<feature type="binding site" evidence="5">
    <location>
        <begin position="348"/>
        <end position="349"/>
    </location>
    <ligand>
        <name>S-methyl-5'-thioadenosine</name>
        <dbReference type="ChEBI" id="CHEBI:17509"/>
    </ligand>
</feature>
<keyword evidence="5" id="KW-0812">Transmembrane</keyword>
<keyword evidence="5" id="KW-1003">Cell membrane</keyword>
<comment type="caution">
    <text evidence="8">The sequence shown here is derived from an EMBL/GenBank/DDBJ whole genome shotgun (WGS) entry which is preliminary data.</text>
</comment>
<dbReference type="PROSITE" id="PS51006">
    <property type="entry name" value="PABS_2"/>
    <property type="match status" value="1"/>
</dbReference>
<dbReference type="EC" id="2.5.1.16" evidence="5"/>
<sequence length="514" mass="58150">MKLRSNLLKLALFATGLSGIVAEYVLSTLATYFLGDSVFQWTMIVSIMLFSMGLGSRLSKWFVNSNLLQNFIYIEFILSILAAFVSVITYTTSAFYGYVGFVIYAMSVIIGLLIGMEIPLVIRLNDEFEDLRINVSSVMEKDYYGSLLGGIFFAFIGLPHLGLTYTPFVLGSINFIVACGLFLMLRNSLEPQLKVRLSGMSLAVLILLVSGFVFAKPIIEYGEESRYQDKIVYQKQSKYQKIVITKTRDDFWLFINGNQQLSSIDEVMYHEPLVHPVMKLSQNPQHVLVMGGGDGGAVREILKYKQVEKVSLVDLDPAMTNLGQTHELLLRMNKNALNHEKVEIINTDGFNYLEGSRQYFDIIIVDLPDPKTVELGRLYSYEFYRLAFSKLRPNGLIITQAGSPYYAARAFNCIDTTMQAAGFTTVPLHNQVLTLGEWGWVMGSKSGSKAEIKKALQALQFEDIETQWINHDAMTLITSFGKDIFPDDQQPVEVNKVHNPVLYKYYLDGKWDLY</sequence>
<feature type="transmembrane region" description="Helical" evidence="5">
    <location>
        <begin position="38"/>
        <end position="59"/>
    </location>
</feature>
<protein>
    <recommendedName>
        <fullName evidence="5">Polyamine aminopropyltransferase</fullName>
    </recommendedName>
    <alternativeName>
        <fullName evidence="5">Putrescine aminopropyltransferase</fullName>
        <shortName evidence="5">PAPT</shortName>
    </alternativeName>
    <alternativeName>
        <fullName evidence="5">Spermidine synthase</fullName>
        <shortName evidence="5">SPDS</shortName>
        <shortName evidence="5">SPDSY</shortName>
        <ecNumber evidence="5">2.5.1.16</ecNumber>
    </alternativeName>
</protein>
<dbReference type="InterPro" id="IPR029063">
    <property type="entry name" value="SAM-dependent_MTases_sf"/>
</dbReference>
<dbReference type="Gene3D" id="3.40.50.150">
    <property type="entry name" value="Vaccinia Virus protein VP39"/>
    <property type="match status" value="1"/>
</dbReference>
<dbReference type="SUPFAM" id="SSF53335">
    <property type="entry name" value="S-adenosyl-L-methionine-dependent methyltransferases"/>
    <property type="match status" value="1"/>
</dbReference>
<comment type="pathway">
    <text evidence="5">Amine and polyamine biosynthesis; spermidine biosynthesis; spermidine from putrescine: step 1/1.</text>
</comment>
<dbReference type="PANTHER" id="PTHR43317">
    <property type="entry name" value="THERMOSPERMINE SYNTHASE ACAULIS5"/>
    <property type="match status" value="1"/>
</dbReference>
<reference evidence="8 9" key="1">
    <citation type="submission" date="2019-02" db="EMBL/GenBank/DDBJ databases">
        <authorList>
            <person name="Goldberg S.R."/>
            <person name="Haltli B.A."/>
            <person name="Correa H."/>
            <person name="Russell K.G."/>
        </authorList>
    </citation>
    <scope>NUCLEOTIDE SEQUENCE [LARGE SCALE GENOMIC DNA]</scope>
    <source>
        <strain evidence="8 9">JCM 16186</strain>
    </source>
</reference>
<feature type="transmembrane region" description="Helical" evidence="5">
    <location>
        <begin position="143"/>
        <end position="162"/>
    </location>
</feature>
<name>A0ABW9RX73_9BACT</name>
<dbReference type="PANTHER" id="PTHR43317:SF1">
    <property type="entry name" value="THERMOSPERMINE SYNTHASE ACAULIS5"/>
    <property type="match status" value="1"/>
</dbReference>
<keyword evidence="2 5" id="KW-0808">Transferase</keyword>
<dbReference type="Proteomes" id="UP000798808">
    <property type="component" value="Unassembled WGS sequence"/>
</dbReference>